<organism evidence="4 5">
    <name type="scientific">Isoptericola cucumis</name>
    <dbReference type="NCBI Taxonomy" id="1776856"/>
    <lineage>
        <taxon>Bacteria</taxon>
        <taxon>Bacillati</taxon>
        <taxon>Actinomycetota</taxon>
        <taxon>Actinomycetes</taxon>
        <taxon>Micrococcales</taxon>
        <taxon>Promicromonosporaceae</taxon>
        <taxon>Isoptericola</taxon>
    </lineage>
</organism>
<dbReference type="Proteomes" id="UP000632535">
    <property type="component" value="Unassembled WGS sequence"/>
</dbReference>
<feature type="coiled-coil region" evidence="1">
    <location>
        <begin position="86"/>
        <end position="127"/>
    </location>
</feature>
<name>A0ABQ2B592_9MICO</name>
<keyword evidence="5" id="KW-1185">Reference proteome</keyword>
<reference evidence="5" key="1">
    <citation type="journal article" date="2019" name="Int. J. Syst. Evol. Microbiol.">
        <title>The Global Catalogue of Microorganisms (GCM) 10K type strain sequencing project: providing services to taxonomists for standard genome sequencing and annotation.</title>
        <authorList>
            <consortium name="The Broad Institute Genomics Platform"/>
            <consortium name="The Broad Institute Genome Sequencing Center for Infectious Disease"/>
            <person name="Wu L."/>
            <person name="Ma J."/>
        </authorList>
    </citation>
    <scope>NUCLEOTIDE SEQUENCE [LARGE SCALE GENOMIC DNA]</scope>
    <source>
        <strain evidence="5">CCM 8653</strain>
    </source>
</reference>
<feature type="region of interest" description="Disordered" evidence="2">
    <location>
        <begin position="1"/>
        <end position="36"/>
    </location>
</feature>
<dbReference type="RefSeq" id="WP_188523427.1">
    <property type="nucleotide sequence ID" value="NZ_BMDG01000005.1"/>
</dbReference>
<evidence type="ECO:0000313" key="5">
    <source>
        <dbReference type="Proteomes" id="UP000632535"/>
    </source>
</evidence>
<evidence type="ECO:0000256" key="1">
    <source>
        <dbReference type="SAM" id="Coils"/>
    </source>
</evidence>
<keyword evidence="3" id="KW-0812">Transmembrane</keyword>
<feature type="compositionally biased region" description="Pro residues" evidence="2">
    <location>
        <begin position="1"/>
        <end position="14"/>
    </location>
</feature>
<protein>
    <submittedName>
        <fullName evidence="4">Uncharacterized protein</fullName>
    </submittedName>
</protein>
<gene>
    <name evidence="4" type="ORF">GCM10007368_18970</name>
</gene>
<keyword evidence="3" id="KW-0472">Membrane</keyword>
<evidence type="ECO:0000313" key="4">
    <source>
        <dbReference type="EMBL" id="GGI07997.1"/>
    </source>
</evidence>
<feature type="transmembrane region" description="Helical" evidence="3">
    <location>
        <begin position="44"/>
        <end position="63"/>
    </location>
</feature>
<keyword evidence="1" id="KW-0175">Coiled coil</keyword>
<keyword evidence="3" id="KW-1133">Transmembrane helix</keyword>
<evidence type="ECO:0000256" key="3">
    <source>
        <dbReference type="SAM" id="Phobius"/>
    </source>
</evidence>
<sequence length="206" mass="22544">MSTPQQPPGWPPPHTARSASEAPPTGTRHEPAPASLLRRPRRTALVLAVLLAAALGLGGYLWLTTVRWQADSATWEAEARGYADRVATLRAELEATDAELVSAREQLATATERISDLANEKAQLGDENVASQQYLDYQTQVSEAAGAVATAMDQCVDAQTQLIGYLQDSDAYDQKDLDRFSTEVRKLCKQADAAHEQLQRELQQDQ</sequence>
<proteinExistence type="predicted"/>
<accession>A0ABQ2B592</accession>
<comment type="caution">
    <text evidence="4">The sequence shown here is derived from an EMBL/GenBank/DDBJ whole genome shotgun (WGS) entry which is preliminary data.</text>
</comment>
<dbReference type="EMBL" id="BMDG01000005">
    <property type="protein sequence ID" value="GGI07997.1"/>
    <property type="molecule type" value="Genomic_DNA"/>
</dbReference>
<evidence type="ECO:0000256" key="2">
    <source>
        <dbReference type="SAM" id="MobiDB-lite"/>
    </source>
</evidence>